<gene>
    <name evidence="1" type="ORF">CAPTEDRAFT_208972</name>
</gene>
<reference evidence="2" key="3">
    <citation type="submission" date="2015-06" db="UniProtKB">
        <authorList>
            <consortium name="EnsemblMetazoa"/>
        </authorList>
    </citation>
    <scope>IDENTIFICATION</scope>
</reference>
<reference evidence="3" key="1">
    <citation type="submission" date="2012-12" db="EMBL/GenBank/DDBJ databases">
        <authorList>
            <person name="Hellsten U."/>
            <person name="Grimwood J."/>
            <person name="Chapman J.A."/>
            <person name="Shapiro H."/>
            <person name="Aerts A."/>
            <person name="Otillar R.P."/>
            <person name="Terry A.Y."/>
            <person name="Boore J.L."/>
            <person name="Simakov O."/>
            <person name="Marletaz F."/>
            <person name="Cho S.-J."/>
            <person name="Edsinger-Gonzales E."/>
            <person name="Havlak P."/>
            <person name="Kuo D.-H."/>
            <person name="Larsson T."/>
            <person name="Lv J."/>
            <person name="Arendt D."/>
            <person name="Savage R."/>
            <person name="Osoegawa K."/>
            <person name="de Jong P."/>
            <person name="Lindberg D.R."/>
            <person name="Seaver E.C."/>
            <person name="Weisblat D.A."/>
            <person name="Putnam N.H."/>
            <person name="Grigoriev I.V."/>
            <person name="Rokhsar D.S."/>
        </authorList>
    </citation>
    <scope>NUCLEOTIDE SEQUENCE</scope>
    <source>
        <strain evidence="3">I ESC-2004</strain>
    </source>
</reference>
<reference evidence="1 3" key="2">
    <citation type="journal article" date="2013" name="Nature">
        <title>Insights into bilaterian evolution from three spiralian genomes.</title>
        <authorList>
            <person name="Simakov O."/>
            <person name="Marletaz F."/>
            <person name="Cho S.J."/>
            <person name="Edsinger-Gonzales E."/>
            <person name="Havlak P."/>
            <person name="Hellsten U."/>
            <person name="Kuo D.H."/>
            <person name="Larsson T."/>
            <person name="Lv J."/>
            <person name="Arendt D."/>
            <person name="Savage R."/>
            <person name="Osoegawa K."/>
            <person name="de Jong P."/>
            <person name="Grimwood J."/>
            <person name="Chapman J.A."/>
            <person name="Shapiro H."/>
            <person name="Aerts A."/>
            <person name="Otillar R.P."/>
            <person name="Terry A.Y."/>
            <person name="Boore J.L."/>
            <person name="Grigoriev I.V."/>
            <person name="Lindberg D.R."/>
            <person name="Seaver E.C."/>
            <person name="Weisblat D.A."/>
            <person name="Putnam N.H."/>
            <person name="Rokhsar D.S."/>
        </authorList>
    </citation>
    <scope>NUCLEOTIDE SEQUENCE</scope>
    <source>
        <strain evidence="1 3">I ESC-2004</strain>
    </source>
</reference>
<evidence type="ECO:0000313" key="1">
    <source>
        <dbReference type="EMBL" id="ELU10593.1"/>
    </source>
</evidence>
<proteinExistence type="predicted"/>
<evidence type="ECO:0000313" key="3">
    <source>
        <dbReference type="Proteomes" id="UP000014760"/>
    </source>
</evidence>
<evidence type="ECO:0008006" key="4">
    <source>
        <dbReference type="Google" id="ProtNLM"/>
    </source>
</evidence>
<sequence length="278" mass="31224">MGVVVELLVLIGFGVVAFFVIQKYRKPKEADDVELDPNQSPVTMGEAAAPGGVYDTIDSLRVIDPPPEYKAIETYEEIKLEDTESYLVMMRRISISELNIGSSQSVDSMLIMQKGTLNVEHQPPTNILIVQPQTKSAQEYFAARYLEGQLGIVEELRNISNIEIPLGFVLQQGLRQSVFKQLVLLSEHLEKDKLIYANMIPKSQQIYQNARTMQPDLHNIFVGISNGLAQLHEVRALVYGLNTGSVFIHEENGRLTAKLSGFSDASLVRQRDRLDFEM</sequence>
<dbReference type="AlphaFoldDB" id="R7UVD6"/>
<protein>
    <recommendedName>
        <fullName evidence="4">Protein kinase domain-containing protein</fullName>
    </recommendedName>
</protein>
<dbReference type="EnsemblMetazoa" id="CapteT208972">
    <property type="protein sequence ID" value="CapteP208972"/>
    <property type="gene ID" value="CapteG208972"/>
</dbReference>
<keyword evidence="3" id="KW-1185">Reference proteome</keyword>
<dbReference type="EMBL" id="AMQN01041039">
    <property type="status" value="NOT_ANNOTATED_CDS"/>
    <property type="molecule type" value="Genomic_DNA"/>
</dbReference>
<accession>R7UVD6</accession>
<name>R7UVD6_CAPTE</name>
<evidence type="ECO:0000313" key="2">
    <source>
        <dbReference type="EnsemblMetazoa" id="CapteP208972"/>
    </source>
</evidence>
<dbReference type="Proteomes" id="UP000014760">
    <property type="component" value="Unassembled WGS sequence"/>
</dbReference>
<feature type="non-terminal residue" evidence="1">
    <location>
        <position position="278"/>
    </location>
</feature>
<dbReference type="EMBL" id="KB297381">
    <property type="protein sequence ID" value="ELU10593.1"/>
    <property type="molecule type" value="Genomic_DNA"/>
</dbReference>
<organism evidence="1">
    <name type="scientific">Capitella teleta</name>
    <name type="common">Polychaete worm</name>
    <dbReference type="NCBI Taxonomy" id="283909"/>
    <lineage>
        <taxon>Eukaryota</taxon>
        <taxon>Metazoa</taxon>
        <taxon>Spiralia</taxon>
        <taxon>Lophotrochozoa</taxon>
        <taxon>Annelida</taxon>
        <taxon>Polychaeta</taxon>
        <taxon>Sedentaria</taxon>
        <taxon>Scolecida</taxon>
        <taxon>Capitellidae</taxon>
        <taxon>Capitella</taxon>
    </lineage>
</organism>
<dbReference type="HOGENOM" id="CLU_1003135_0_0_1"/>